<feature type="binding site" evidence="4">
    <location>
        <position position="201"/>
    </location>
    <ligand>
        <name>phosphate</name>
        <dbReference type="ChEBI" id="CHEBI:43474"/>
    </ligand>
</feature>
<comment type="similarity">
    <text evidence="4">Belongs to the PNP/MTAP phosphorylase family. MTAP subfamily.</text>
</comment>
<dbReference type="EMBL" id="BTGC01000008">
    <property type="protein sequence ID" value="GMM52113.1"/>
    <property type="molecule type" value="Genomic_DNA"/>
</dbReference>
<dbReference type="GO" id="GO:0005634">
    <property type="term" value="C:nucleus"/>
    <property type="evidence" value="ECO:0007669"/>
    <property type="project" value="UniProtKB-SubCell"/>
</dbReference>
<dbReference type="InterPro" id="IPR000845">
    <property type="entry name" value="Nucleoside_phosphorylase_d"/>
</dbReference>
<name>A0AAV5RKY4_STABA</name>
<comment type="caution">
    <text evidence="4">Lacks conserved residue(s) required for the propagation of feature annotation.</text>
</comment>
<keyword evidence="4" id="KW-0539">Nucleus</keyword>
<comment type="subunit">
    <text evidence="4">Homotrimer.</text>
</comment>
<dbReference type="GO" id="GO:0017061">
    <property type="term" value="F:S-methyl-5-thioadenosine phosphorylase activity"/>
    <property type="evidence" value="ECO:0007669"/>
    <property type="project" value="UniProtKB-UniRule"/>
</dbReference>
<comment type="function">
    <text evidence="4">Catalyzes the reversible phosphorylation of S-methyl-5'-thioadenosine (MTA) to adenine and 5-methylthioribose-1-phosphate. Involved in the breakdown of MTA, a major by-product of polyamine biosynthesis. Responsible for the first step in the methionine salvage pathway after MTA has been generated from S-adenosylmethionine. Has broad substrate specificity with 6-aminopurine nucleosides as preferred substrates.</text>
</comment>
<keyword evidence="3 4" id="KW-0660">Purine salvage</keyword>
<accession>A0AAV5RKY4</accession>
<evidence type="ECO:0000313" key="6">
    <source>
        <dbReference type="EMBL" id="GMM52113.1"/>
    </source>
</evidence>
<dbReference type="InterPro" id="IPR010044">
    <property type="entry name" value="MTAP"/>
</dbReference>
<dbReference type="PROSITE" id="PS01240">
    <property type="entry name" value="PNP_MTAP_2"/>
    <property type="match status" value="1"/>
</dbReference>
<dbReference type="Gene3D" id="3.40.50.1580">
    <property type="entry name" value="Nucleoside phosphorylase domain"/>
    <property type="match status" value="1"/>
</dbReference>
<keyword evidence="4" id="KW-0963">Cytoplasm</keyword>
<dbReference type="GO" id="GO:0006166">
    <property type="term" value="P:purine ribonucleoside salvage"/>
    <property type="evidence" value="ECO:0007669"/>
    <property type="project" value="UniProtKB-KW"/>
</dbReference>
<dbReference type="PANTHER" id="PTHR42679:SF2">
    <property type="entry name" value="S-METHYL-5'-THIOADENOSINE PHOSPHORYLASE"/>
    <property type="match status" value="1"/>
</dbReference>
<reference evidence="6 7" key="1">
    <citation type="journal article" date="2023" name="Elife">
        <title>Identification of key yeast species and microbe-microbe interactions impacting larval growth of Drosophila in the wild.</title>
        <authorList>
            <person name="Mure A."/>
            <person name="Sugiura Y."/>
            <person name="Maeda R."/>
            <person name="Honda K."/>
            <person name="Sakurai N."/>
            <person name="Takahashi Y."/>
            <person name="Watada M."/>
            <person name="Katoh T."/>
            <person name="Gotoh A."/>
            <person name="Gotoh Y."/>
            <person name="Taniguchi I."/>
            <person name="Nakamura K."/>
            <person name="Hayashi T."/>
            <person name="Katayama T."/>
            <person name="Uemura T."/>
            <person name="Hattori Y."/>
        </authorList>
    </citation>
    <scope>NUCLEOTIDE SEQUENCE [LARGE SCALE GENOMIC DNA]</scope>
    <source>
        <strain evidence="6 7">SB-73</strain>
    </source>
</reference>
<dbReference type="InterPro" id="IPR018099">
    <property type="entry name" value="Purine_phosphorylase-2_CS"/>
</dbReference>
<feature type="binding site" evidence="4">
    <location>
        <position position="14"/>
    </location>
    <ligand>
        <name>phosphate</name>
        <dbReference type="ChEBI" id="CHEBI:43474"/>
    </ligand>
</feature>
<keyword evidence="7" id="KW-1185">Reference proteome</keyword>
<evidence type="ECO:0000256" key="4">
    <source>
        <dbReference type="HAMAP-Rule" id="MF_03155"/>
    </source>
</evidence>
<dbReference type="GO" id="GO:0005829">
    <property type="term" value="C:cytosol"/>
    <property type="evidence" value="ECO:0007669"/>
    <property type="project" value="TreeGrafter"/>
</dbReference>
<feature type="site" description="Important for substrate specificity" evidence="4">
    <location>
        <position position="182"/>
    </location>
</feature>
<evidence type="ECO:0000256" key="1">
    <source>
        <dbReference type="ARBA" id="ARBA00022676"/>
    </source>
</evidence>
<feature type="binding site" evidence="4">
    <location>
        <begin position="58"/>
        <end position="59"/>
    </location>
    <ligand>
        <name>phosphate</name>
        <dbReference type="ChEBI" id="CHEBI:43474"/>
    </ligand>
</feature>
<sequence length="306" mass="34173">MSSYKIDVAIIGGTGFYSLDNFLELHEELDILTPWGRPSSPIVICKTKTGKFVAFVNRHGPNHEFTPTGVPYQANIAALKHLGVKTVLAFSSVGSLRQEIAPRDFVIPNQVIDRTKGIRPSSYFQDGLVGHAGFGEPFDPTLNKLLTKLSKNLLKNEGHLIHSPESLKRDVTLICMEGPAFSTRAESNMYRMFGGDVINMSCLPEAKLAREAEMSYQMICMSTDYDSWRVDENTVTVEHIIANLHSNLESAKLFIAAVLDTVIAETESGRVGSAYYNTMQHSITTKPNHRDEELEKNIQFLFPNYK</sequence>
<evidence type="ECO:0000259" key="5">
    <source>
        <dbReference type="Pfam" id="PF01048"/>
    </source>
</evidence>
<feature type="domain" description="Nucleoside phosphorylase" evidence="5">
    <location>
        <begin position="8"/>
        <end position="259"/>
    </location>
</feature>
<comment type="pathway">
    <text evidence="4">Amino-acid biosynthesis; L-methionine biosynthesis via salvage pathway; S-methyl-5-thio-alpha-D-ribose 1-phosphate from S-methyl-5'-thioadenosine (phosphorylase route): step 1/1.</text>
</comment>
<dbReference type="Proteomes" id="UP001362899">
    <property type="component" value="Unassembled WGS sequence"/>
</dbReference>
<comment type="subcellular location">
    <subcellularLocation>
        <location evidence="4">Cytoplasm</location>
    </subcellularLocation>
    <subcellularLocation>
        <location evidence="4">Nucleus</location>
    </subcellularLocation>
</comment>
<dbReference type="InterPro" id="IPR035994">
    <property type="entry name" value="Nucleoside_phosphorylase_sf"/>
</dbReference>
<comment type="caution">
    <text evidence="6">The sequence shown here is derived from an EMBL/GenBank/DDBJ whole genome shotgun (WGS) entry which is preliminary data.</text>
</comment>
<feature type="binding site" evidence="4">
    <location>
        <begin position="224"/>
        <end position="226"/>
    </location>
    <ligand>
        <name>substrate</name>
    </ligand>
</feature>
<dbReference type="CDD" id="cd09010">
    <property type="entry name" value="MTAP_SsMTAPII_like_MTIP"/>
    <property type="match status" value="1"/>
</dbReference>
<organism evidence="6 7">
    <name type="scientific">Starmerella bacillaris</name>
    <name type="common">Yeast</name>
    <name type="synonym">Candida zemplinina</name>
    <dbReference type="NCBI Taxonomy" id="1247836"/>
    <lineage>
        <taxon>Eukaryota</taxon>
        <taxon>Fungi</taxon>
        <taxon>Dikarya</taxon>
        <taxon>Ascomycota</taxon>
        <taxon>Saccharomycotina</taxon>
        <taxon>Dipodascomycetes</taxon>
        <taxon>Dipodascales</taxon>
        <taxon>Trichomonascaceae</taxon>
        <taxon>Starmerella</taxon>
    </lineage>
</organism>
<dbReference type="Pfam" id="PF01048">
    <property type="entry name" value="PNP_UDP_1"/>
    <property type="match status" value="1"/>
</dbReference>
<keyword evidence="1 4" id="KW-0328">Glycosyltransferase</keyword>
<evidence type="ECO:0000256" key="2">
    <source>
        <dbReference type="ARBA" id="ARBA00022679"/>
    </source>
</evidence>
<dbReference type="EC" id="2.4.2.28" evidence="4"/>
<feature type="binding site" evidence="4">
    <location>
        <position position="200"/>
    </location>
    <ligand>
        <name>substrate</name>
    </ligand>
</feature>
<evidence type="ECO:0000313" key="7">
    <source>
        <dbReference type="Proteomes" id="UP001362899"/>
    </source>
</evidence>
<protein>
    <recommendedName>
        <fullName evidence="4">S-methyl-5'-thioadenosine phosphorylase</fullName>
        <ecNumber evidence="4">2.4.2.28</ecNumber>
    </recommendedName>
    <alternativeName>
        <fullName evidence="4">5'-methylthioadenosine phosphorylase</fullName>
        <shortName evidence="4">MTA phosphorylase</shortName>
        <shortName evidence="4">MTAP</shortName>
        <shortName evidence="4">MTAPase</shortName>
    </alternativeName>
</protein>
<feature type="site" description="Important for substrate specificity" evidence="4">
    <location>
        <position position="237"/>
    </location>
</feature>
<dbReference type="SUPFAM" id="SSF53167">
    <property type="entry name" value="Purine and uridine phosphorylases"/>
    <property type="match status" value="1"/>
</dbReference>
<proteinExistence type="inferred from homology"/>
<dbReference type="PANTHER" id="PTHR42679">
    <property type="entry name" value="S-METHYL-5'-THIOADENOSINE PHOSPHORYLASE"/>
    <property type="match status" value="1"/>
</dbReference>
<dbReference type="FunFam" id="3.40.50.1580:FF:000008">
    <property type="entry name" value="S-methyl-5'-thioadenosine phosphorylase"/>
    <property type="match status" value="1"/>
</dbReference>
<evidence type="ECO:0000256" key="3">
    <source>
        <dbReference type="ARBA" id="ARBA00022726"/>
    </source>
</evidence>
<dbReference type="AlphaFoldDB" id="A0AAV5RKY4"/>
<dbReference type="HAMAP" id="MF_01963">
    <property type="entry name" value="MTAP"/>
    <property type="match status" value="1"/>
</dbReference>
<gene>
    <name evidence="4" type="primary">MEU1</name>
    <name evidence="6" type="ORF">DASB73_030760</name>
</gene>
<comment type="catalytic activity">
    <reaction evidence="4">
        <text>S-methyl-5'-thioadenosine + phosphate = 5-(methylsulfanyl)-alpha-D-ribose 1-phosphate + adenine</text>
        <dbReference type="Rhea" id="RHEA:11852"/>
        <dbReference type="ChEBI" id="CHEBI:16708"/>
        <dbReference type="ChEBI" id="CHEBI:17509"/>
        <dbReference type="ChEBI" id="CHEBI:43474"/>
        <dbReference type="ChEBI" id="CHEBI:58533"/>
        <dbReference type="EC" id="2.4.2.28"/>
    </reaction>
</comment>
<keyword evidence="2 4" id="KW-0808">Transferase</keyword>
<dbReference type="GO" id="GO:0019509">
    <property type="term" value="P:L-methionine salvage from methylthioadenosine"/>
    <property type="evidence" value="ECO:0007669"/>
    <property type="project" value="UniProtKB-UniRule"/>
</dbReference>